<organism evidence="3">
    <name type="scientific">Ixodes scapularis</name>
    <name type="common">Black-legged tick</name>
    <name type="synonym">Deer tick</name>
    <dbReference type="NCBI Taxonomy" id="6945"/>
    <lineage>
        <taxon>Eukaryota</taxon>
        <taxon>Metazoa</taxon>
        <taxon>Ecdysozoa</taxon>
        <taxon>Arthropoda</taxon>
        <taxon>Chelicerata</taxon>
        <taxon>Arachnida</taxon>
        <taxon>Acari</taxon>
        <taxon>Parasitiformes</taxon>
        <taxon>Ixodida</taxon>
        <taxon>Ixodoidea</taxon>
        <taxon>Ixodidae</taxon>
        <taxon>Ixodinae</taxon>
        <taxon>Ixodes</taxon>
    </lineage>
</organism>
<reference evidence="3" key="1">
    <citation type="submission" date="2005-05" db="EMBL/GenBank/DDBJ databases">
        <authorList>
            <person name="Tseng H.-P."/>
            <person name="Hseu T.-H."/>
            <person name="Buhler D.R."/>
            <person name="Wang W.-D."/>
            <person name="Tsai H.-L."/>
            <person name="Hu C.-H."/>
        </authorList>
    </citation>
    <scope>NUCLEOTIDE SEQUENCE</scope>
    <source>
        <strain evidence="3">ISN-L149</strain>
        <tissue evidence="3">Salivary glands</tissue>
    </source>
</reference>
<evidence type="ECO:0000313" key="3">
    <source>
        <dbReference type="EMBL" id="AAY66687.1"/>
    </source>
</evidence>
<dbReference type="PROSITE" id="PS50279">
    <property type="entry name" value="BPTI_KUNITZ_2"/>
    <property type="match status" value="1"/>
</dbReference>
<dbReference type="SMART" id="SM00131">
    <property type="entry name" value="KU"/>
    <property type="match status" value="1"/>
</dbReference>
<dbReference type="AlphaFoldDB" id="Q4PMS4"/>
<keyword evidence="1" id="KW-0732">Signal</keyword>
<evidence type="ECO:0000259" key="2">
    <source>
        <dbReference type="PROSITE" id="PS50279"/>
    </source>
</evidence>
<dbReference type="CDD" id="cd00109">
    <property type="entry name" value="Kunitz-type"/>
    <property type="match status" value="1"/>
</dbReference>
<dbReference type="Gene3D" id="4.10.410.10">
    <property type="entry name" value="Pancreatic trypsin inhibitor Kunitz domain"/>
    <property type="match status" value="1"/>
</dbReference>
<accession>Q4PMS4</accession>
<dbReference type="SMR" id="Q4PMS4"/>
<dbReference type="InterPro" id="IPR002223">
    <property type="entry name" value="Kunitz_BPTI"/>
</dbReference>
<dbReference type="GO" id="GO:0004867">
    <property type="term" value="F:serine-type endopeptidase inhibitor activity"/>
    <property type="evidence" value="ECO:0007669"/>
    <property type="project" value="InterPro"/>
</dbReference>
<dbReference type="SUPFAM" id="SSF57362">
    <property type="entry name" value="BPTI-like"/>
    <property type="match status" value="1"/>
</dbReference>
<sequence length="86" mass="9573">MKAILQCTWRASLAVVAHWLALSKDKCEAPHATPQCAPNATLQTTYYYNNGTGKCEGEYGCGNGENDFSTEDECRRECPYGKYARN</sequence>
<feature type="chain" id="PRO_5004241930" evidence="1">
    <location>
        <begin position="24"/>
        <end position="86"/>
    </location>
</feature>
<dbReference type="VEuPathDB" id="VectorBase:ISCW015015"/>
<feature type="signal peptide" evidence="1">
    <location>
        <begin position="1"/>
        <end position="23"/>
    </location>
</feature>
<name>Q4PMS4_IXOSC</name>
<feature type="domain" description="BPTI/Kunitz inhibitor" evidence="2">
    <location>
        <begin position="27"/>
        <end position="78"/>
    </location>
</feature>
<dbReference type="InterPro" id="IPR036880">
    <property type="entry name" value="Kunitz_BPTI_sf"/>
</dbReference>
<dbReference type="EMBL" id="DQ066050">
    <property type="protein sequence ID" value="AAY66687.1"/>
    <property type="molecule type" value="mRNA"/>
</dbReference>
<evidence type="ECO:0000256" key="1">
    <source>
        <dbReference type="SAM" id="SignalP"/>
    </source>
</evidence>
<dbReference type="Pfam" id="PF00014">
    <property type="entry name" value="Kunitz_BPTI"/>
    <property type="match status" value="1"/>
</dbReference>
<protein>
    <submittedName>
        <fullName evidence="3">Putative secreted protein</fullName>
    </submittedName>
</protein>
<proteinExistence type="evidence at transcript level"/>
<feature type="non-terminal residue" evidence="3">
    <location>
        <position position="86"/>
    </location>
</feature>
<reference evidence="3" key="2">
    <citation type="journal article" date="2006" name="Insect Biochem. Mol. Biol.">
        <title>An annotated catalog of salivary gland transcripts from Ixodes scapularis ticks.</title>
        <authorList>
            <person name="Ribeiro J.M."/>
            <person name="Alarcon-Chaidez F."/>
            <person name="Francischetti I.M."/>
            <person name="Mans B.J."/>
            <person name="Mather T.N."/>
            <person name="Valenzuela J.G."/>
            <person name="Wikel S.K."/>
        </authorList>
    </citation>
    <scope>NUCLEOTIDE SEQUENCE</scope>
    <source>
        <strain evidence="3">ISN-L149</strain>
        <tissue evidence="3">Salivary glands</tissue>
    </source>
</reference>